<dbReference type="RefSeq" id="WP_149306780.1">
    <property type="nucleotide sequence ID" value="NZ_SRSD01000003.1"/>
</dbReference>
<dbReference type="SUPFAM" id="SSF51182">
    <property type="entry name" value="RmlC-like cupins"/>
    <property type="match status" value="1"/>
</dbReference>
<comment type="caution">
    <text evidence="2">The sequence shown here is derived from an EMBL/GenBank/DDBJ whole genome shotgun (WGS) entry which is preliminary data.</text>
</comment>
<dbReference type="InterPro" id="IPR014710">
    <property type="entry name" value="RmlC-like_jellyroll"/>
</dbReference>
<dbReference type="AlphaFoldDB" id="A0A5A9XLQ7"/>
<evidence type="ECO:0000259" key="1">
    <source>
        <dbReference type="Pfam" id="PF07883"/>
    </source>
</evidence>
<evidence type="ECO:0000313" key="3">
    <source>
        <dbReference type="Proteomes" id="UP000324298"/>
    </source>
</evidence>
<sequence length="111" mass="11889">MGRFIDIDAQTWKQVRPDVAHGVLGTTILNEGVTMTVTRVLPGNGFTAHHDAYGHLLYFLSGSGVVGVAGEEAAIRPGLTVRIQAGEEHYYRNTGSDELTLVSVNIPGNGR</sequence>
<dbReference type="Proteomes" id="UP000324298">
    <property type="component" value="Unassembled WGS sequence"/>
</dbReference>
<dbReference type="InterPro" id="IPR013096">
    <property type="entry name" value="Cupin_2"/>
</dbReference>
<feature type="domain" description="Cupin type-2" evidence="1">
    <location>
        <begin position="38"/>
        <end position="104"/>
    </location>
</feature>
<protein>
    <submittedName>
        <fullName evidence="2">Cupin domain-containing protein</fullName>
    </submittedName>
</protein>
<dbReference type="OrthoDB" id="5402305at2"/>
<dbReference type="Pfam" id="PF07883">
    <property type="entry name" value="Cupin_2"/>
    <property type="match status" value="1"/>
</dbReference>
<reference evidence="2 3" key="1">
    <citation type="submission" date="2019-04" db="EMBL/GenBank/DDBJ databases">
        <title>Geobacter ruber sp. nov., ferric-reducing bacteria isolated from paddy soil.</title>
        <authorList>
            <person name="Xu Z."/>
            <person name="Masuda Y."/>
            <person name="Itoh H."/>
            <person name="Senoo K."/>
        </authorList>
    </citation>
    <scope>NUCLEOTIDE SEQUENCE [LARGE SCALE GENOMIC DNA]</scope>
    <source>
        <strain evidence="2 3">Red88</strain>
    </source>
</reference>
<accession>A0A5A9XLQ7</accession>
<dbReference type="EMBL" id="SRSD01000003">
    <property type="protein sequence ID" value="KAA0893465.1"/>
    <property type="molecule type" value="Genomic_DNA"/>
</dbReference>
<gene>
    <name evidence="2" type="ORF">ET418_06560</name>
</gene>
<dbReference type="Gene3D" id="2.60.120.10">
    <property type="entry name" value="Jelly Rolls"/>
    <property type="match status" value="1"/>
</dbReference>
<organism evidence="2 3">
    <name type="scientific">Oryzomonas rubra</name>
    <dbReference type="NCBI Taxonomy" id="2509454"/>
    <lineage>
        <taxon>Bacteria</taxon>
        <taxon>Pseudomonadati</taxon>
        <taxon>Thermodesulfobacteriota</taxon>
        <taxon>Desulfuromonadia</taxon>
        <taxon>Geobacterales</taxon>
        <taxon>Geobacteraceae</taxon>
        <taxon>Oryzomonas</taxon>
    </lineage>
</organism>
<name>A0A5A9XLQ7_9BACT</name>
<keyword evidence="3" id="KW-1185">Reference proteome</keyword>
<dbReference type="InterPro" id="IPR011051">
    <property type="entry name" value="RmlC_Cupin_sf"/>
</dbReference>
<evidence type="ECO:0000313" key="2">
    <source>
        <dbReference type="EMBL" id="KAA0893465.1"/>
    </source>
</evidence>
<proteinExistence type="predicted"/>